<keyword evidence="9 13" id="KW-0460">Magnesium</keyword>
<comment type="similarity">
    <text evidence="3 13">Belongs to the XPF family.</text>
</comment>
<dbReference type="RefSeq" id="XP_013385301.1">
    <property type="nucleotide sequence ID" value="XM_013529847.1"/>
</dbReference>
<evidence type="ECO:0000256" key="14">
    <source>
        <dbReference type="SAM" id="MobiDB-lite"/>
    </source>
</evidence>
<dbReference type="PANTHER" id="PTHR13451">
    <property type="entry name" value="CLASS II CROSSOVER JUNCTION ENDONUCLEASE MUS81"/>
    <property type="match status" value="1"/>
</dbReference>
<sequence length="802" mass="89508">MSSGLLGKRKKQTNPCPNPLFVQWLTEWRDEAAEKGWKSQYTYGKALKTLKKYPLGVSSGKDCKFLENFGDKICKMLDDKLSKHIALYGTTAAVPTGESSSQPLPTGPCADKKARSRSPEVEVNEGLSYEQPADIPAHEGLKKRRQLSEVRGQREYIPQFRSGAYALLVTLYRNMQQVNSRGYMTKLELIREAQPLADKSFTIPDPGGRYTSWSSMGTLINKLLVVKESSPAKYRLTEAGCELAHRLLHVEPTLDSGAQDNTSASSDKIHSETGQSAGNTTGSPIQNAASEKILPVTEDSYEGDSNIRAPQFQFWYVTQENELVKYKDQAAVLIDDSIGIGFLVKAKYSSLLASGLRYQLDDSRSSEFGERYAYIHNDDASDLCSPPPSTINLKSLTQQKGFYEKSQSKQLSQTVQGPEVKIKNTEDIPVVSQVFVASFPATASRSTKDIERTAVTFSRSTNNFESQISGAKIEKYVLPTLRETTSSLSQDSTTSGESMKSLPVAQFTMDAGTFDIVLCVDNQEHYGSGKKGDLLPELLKNGVDCNVRKLQVGDFLWIAKEKVKHTPGLLQMPKTRELVLDYIIERKRMDDLAGSIIDGRFKEQKFRLKNCGLRKPIYLVEDYGSTQHFSVKEDTLNQAIVNTQVIDGFYVKRTKDLKESVAYLTIMTRYLQSIYKNKCLHACSKNELDENGGESVIDSSVQMLMTYEEFSQYSIKSKALTVKEVFGKMLMQLHGMSGEKALSITDHFPTLSHLVQKYESCASEKEKETLLAKLKFGSMNRNLGAALSKTVYQLYNTSAPLQ</sequence>
<dbReference type="InterPro" id="IPR006166">
    <property type="entry name" value="ERCC4_domain"/>
</dbReference>
<dbReference type="GO" id="GO:0000727">
    <property type="term" value="P:double-strand break repair via break-induced replication"/>
    <property type="evidence" value="ECO:0007669"/>
    <property type="project" value="UniProtKB-UniRule"/>
</dbReference>
<dbReference type="OrthoDB" id="5963188at2759"/>
<dbReference type="GO" id="GO:0046872">
    <property type="term" value="F:metal ion binding"/>
    <property type="evidence" value="ECO:0007669"/>
    <property type="project" value="UniProtKB-UniRule"/>
</dbReference>
<evidence type="ECO:0000256" key="5">
    <source>
        <dbReference type="ARBA" id="ARBA00022723"/>
    </source>
</evidence>
<feature type="region of interest" description="Disordered" evidence="14">
    <location>
        <begin position="254"/>
        <end position="288"/>
    </location>
</feature>
<keyword evidence="5 13" id="KW-0479">Metal-binding</keyword>
<dbReference type="SUPFAM" id="SSF52980">
    <property type="entry name" value="Restriction endonuclease-like"/>
    <property type="match status" value="1"/>
</dbReference>
<evidence type="ECO:0000256" key="13">
    <source>
        <dbReference type="RuleBase" id="RU369042"/>
    </source>
</evidence>
<dbReference type="AlphaFoldDB" id="A0A1S3HIJ9"/>
<organism evidence="16 17">
    <name type="scientific">Lingula anatina</name>
    <name type="common">Brachiopod</name>
    <name type="synonym">Lingula unguis</name>
    <dbReference type="NCBI Taxonomy" id="7574"/>
    <lineage>
        <taxon>Eukaryota</taxon>
        <taxon>Metazoa</taxon>
        <taxon>Spiralia</taxon>
        <taxon>Lophotrochozoa</taxon>
        <taxon>Brachiopoda</taxon>
        <taxon>Linguliformea</taxon>
        <taxon>Lingulata</taxon>
        <taxon>Lingulida</taxon>
        <taxon>Linguloidea</taxon>
        <taxon>Lingulidae</taxon>
        <taxon>Lingula</taxon>
    </lineage>
</organism>
<dbReference type="GO" id="GO:0000712">
    <property type="term" value="P:resolution of meiotic recombination intermediates"/>
    <property type="evidence" value="ECO:0007669"/>
    <property type="project" value="TreeGrafter"/>
</dbReference>
<dbReference type="GO" id="GO:0048476">
    <property type="term" value="C:Holliday junction resolvase complex"/>
    <property type="evidence" value="ECO:0007669"/>
    <property type="project" value="UniProtKB-UniRule"/>
</dbReference>
<keyword evidence="4 13" id="KW-0540">Nuclease</keyword>
<evidence type="ECO:0000256" key="11">
    <source>
        <dbReference type="ARBA" id="ARBA00023204"/>
    </source>
</evidence>
<dbReference type="Pfam" id="PF21292">
    <property type="entry name" value="EME1-MUS81_C"/>
    <property type="match status" value="1"/>
</dbReference>
<evidence type="ECO:0000313" key="17">
    <source>
        <dbReference type="RefSeq" id="XP_013385301.1"/>
    </source>
</evidence>
<dbReference type="InterPro" id="IPR027421">
    <property type="entry name" value="DNA_pol_lamdba_lyase_dom_sf"/>
</dbReference>
<dbReference type="GO" id="GO:0031573">
    <property type="term" value="P:mitotic intra-S DNA damage checkpoint signaling"/>
    <property type="evidence" value="ECO:0007669"/>
    <property type="project" value="TreeGrafter"/>
</dbReference>
<comment type="function">
    <text evidence="13">Interacts with EME1 to form a DNA structure-specific endonuclease with substrate preference for branched DNA structures with a 5'-end at the branch nick. Typical substrates include 3'-flap structures, D-loops, replication forks and nicked Holliday junctions. May be required in mitosis for the processing of stalled or collapsed replication fork intermediates. May be required in meiosis for the repair of meiosis-specific double strand breaks subsequent to single-end invasion (SEI).</text>
</comment>
<dbReference type="InParanoid" id="A0A1S3HIJ9"/>
<dbReference type="FunFam" id="1.10.10.10:FF:000307">
    <property type="entry name" value="Crossover junction endonuclease MUS81"/>
    <property type="match status" value="1"/>
</dbReference>
<dbReference type="GO" id="GO:0008821">
    <property type="term" value="F:crossover junction DNA endonuclease activity"/>
    <property type="evidence" value="ECO:0007669"/>
    <property type="project" value="UniProtKB-UniRule"/>
</dbReference>
<dbReference type="Pfam" id="PF02732">
    <property type="entry name" value="ERCC4"/>
    <property type="match status" value="1"/>
</dbReference>
<evidence type="ECO:0000256" key="8">
    <source>
        <dbReference type="ARBA" id="ARBA00022801"/>
    </source>
</evidence>
<dbReference type="FunFam" id="1.10.150.110:FF:000001">
    <property type="entry name" value="Putative Crossover junction endonuclease MUS81"/>
    <property type="match status" value="1"/>
</dbReference>
<dbReference type="FunCoup" id="A0A1S3HIJ9">
    <property type="interactions" value="628"/>
</dbReference>
<dbReference type="FunFam" id="3.40.50.10130:FF:000003">
    <property type="entry name" value="Crossover junction endonuclease MUS81"/>
    <property type="match status" value="1"/>
</dbReference>
<dbReference type="Proteomes" id="UP000085678">
    <property type="component" value="Unplaced"/>
</dbReference>
<dbReference type="KEGG" id="lak:106155162"/>
<dbReference type="CDD" id="cd20074">
    <property type="entry name" value="XPF_nuclease_Mus81"/>
    <property type="match status" value="1"/>
</dbReference>
<evidence type="ECO:0000256" key="7">
    <source>
        <dbReference type="ARBA" id="ARBA00022763"/>
    </source>
</evidence>
<dbReference type="InterPro" id="IPR042530">
    <property type="entry name" value="EME1/EME2_C"/>
</dbReference>
<comment type="cofactor">
    <cofactor evidence="1 13">
        <name>Mg(2+)</name>
        <dbReference type="ChEBI" id="CHEBI:18420"/>
    </cofactor>
</comment>
<keyword evidence="11 13" id="KW-0234">DNA repair</keyword>
<comment type="subunit">
    <text evidence="13">Interacts with EME1.</text>
</comment>
<keyword evidence="12 13" id="KW-0539">Nucleus</keyword>
<dbReference type="Pfam" id="PF14716">
    <property type="entry name" value="HHH_8"/>
    <property type="match status" value="1"/>
</dbReference>
<dbReference type="GO" id="GO:0031297">
    <property type="term" value="P:replication fork processing"/>
    <property type="evidence" value="ECO:0007669"/>
    <property type="project" value="UniProtKB-ARBA"/>
</dbReference>
<proteinExistence type="inferred from homology"/>
<dbReference type="InterPro" id="IPR036388">
    <property type="entry name" value="WH-like_DNA-bd_sf"/>
</dbReference>
<dbReference type="GO" id="GO:0005634">
    <property type="term" value="C:nucleus"/>
    <property type="evidence" value="ECO:0007669"/>
    <property type="project" value="UniProtKB-SubCell"/>
</dbReference>
<evidence type="ECO:0000256" key="1">
    <source>
        <dbReference type="ARBA" id="ARBA00001946"/>
    </source>
</evidence>
<keyword evidence="10 13" id="KW-0233">DNA recombination</keyword>
<dbReference type="GO" id="GO:0006308">
    <property type="term" value="P:DNA catabolic process"/>
    <property type="evidence" value="ECO:0007669"/>
    <property type="project" value="UniProtKB-UniRule"/>
</dbReference>
<accession>A0A1S3HIJ9</accession>
<dbReference type="InterPro" id="IPR047417">
    <property type="entry name" value="WHD_MUS81"/>
</dbReference>
<dbReference type="STRING" id="7574.A0A1S3HIJ9"/>
<feature type="region of interest" description="Disordered" evidence="14">
    <location>
        <begin position="95"/>
        <end position="117"/>
    </location>
</feature>
<dbReference type="GO" id="GO:0048257">
    <property type="term" value="F:3'-flap endonuclease activity"/>
    <property type="evidence" value="ECO:0007669"/>
    <property type="project" value="TreeGrafter"/>
</dbReference>
<evidence type="ECO:0000256" key="3">
    <source>
        <dbReference type="ARBA" id="ARBA00010015"/>
    </source>
</evidence>
<evidence type="ECO:0000259" key="15">
    <source>
        <dbReference type="SMART" id="SM00891"/>
    </source>
</evidence>
<dbReference type="SUPFAM" id="SSF47802">
    <property type="entry name" value="DNA polymerase beta, N-terminal domain-like"/>
    <property type="match status" value="1"/>
</dbReference>
<dbReference type="InterPro" id="IPR010996">
    <property type="entry name" value="HHH_MUS81"/>
</dbReference>
<feature type="compositionally biased region" description="Polar residues" evidence="14">
    <location>
        <begin position="256"/>
        <end position="288"/>
    </location>
</feature>
<evidence type="ECO:0000256" key="9">
    <source>
        <dbReference type="ARBA" id="ARBA00022842"/>
    </source>
</evidence>
<protein>
    <recommendedName>
        <fullName evidence="13">Crossover junction endonuclease MUS81</fullName>
        <ecNumber evidence="13">3.1.22.-</ecNumber>
    </recommendedName>
</protein>
<evidence type="ECO:0000256" key="6">
    <source>
        <dbReference type="ARBA" id="ARBA00022759"/>
    </source>
</evidence>
<keyword evidence="16" id="KW-1185">Reference proteome</keyword>
<dbReference type="Gene3D" id="1.10.150.110">
    <property type="entry name" value="DNA polymerase beta, N-terminal domain-like"/>
    <property type="match status" value="1"/>
</dbReference>
<evidence type="ECO:0000256" key="12">
    <source>
        <dbReference type="ARBA" id="ARBA00023242"/>
    </source>
</evidence>
<dbReference type="GeneID" id="106155162"/>
<dbReference type="EC" id="3.1.22.-" evidence="13"/>
<evidence type="ECO:0000256" key="2">
    <source>
        <dbReference type="ARBA" id="ARBA00004123"/>
    </source>
</evidence>
<comment type="subcellular location">
    <subcellularLocation>
        <location evidence="2 13">Nucleus</location>
    </subcellularLocation>
</comment>
<dbReference type="Gene3D" id="1.10.150.670">
    <property type="entry name" value="Crossover junction endonuclease EME1, DNA-binding domain"/>
    <property type="match status" value="1"/>
</dbReference>
<dbReference type="InterPro" id="IPR033309">
    <property type="entry name" value="Mus81"/>
</dbReference>
<dbReference type="Pfam" id="PF21136">
    <property type="entry name" value="WHD_MUS81"/>
    <property type="match status" value="1"/>
</dbReference>
<name>A0A1S3HIJ9_LINAN</name>
<evidence type="ECO:0000313" key="16">
    <source>
        <dbReference type="Proteomes" id="UP000085678"/>
    </source>
</evidence>
<keyword evidence="8 13" id="KW-0378">Hydrolase</keyword>
<dbReference type="Gene3D" id="1.10.10.10">
    <property type="entry name" value="Winged helix-like DNA-binding domain superfamily/Winged helix DNA-binding domain"/>
    <property type="match status" value="1"/>
</dbReference>
<dbReference type="Gene3D" id="3.40.50.10130">
    <property type="match status" value="1"/>
</dbReference>
<gene>
    <name evidence="17" type="primary">LOC106155162</name>
</gene>
<dbReference type="CDD" id="cd21036">
    <property type="entry name" value="WH_MUS81"/>
    <property type="match status" value="1"/>
</dbReference>
<feature type="domain" description="ERCC4" evidence="15">
    <location>
        <begin position="517"/>
        <end position="624"/>
    </location>
</feature>
<dbReference type="PANTHER" id="PTHR13451:SF0">
    <property type="entry name" value="CROSSOVER JUNCTION ENDONUCLEASE MUS81"/>
    <property type="match status" value="1"/>
</dbReference>
<dbReference type="InterPro" id="IPR047416">
    <property type="entry name" value="XPF_nuclease_Mus81"/>
</dbReference>
<reference evidence="17" key="1">
    <citation type="submission" date="2025-08" db="UniProtKB">
        <authorList>
            <consortium name="RefSeq"/>
        </authorList>
    </citation>
    <scope>IDENTIFICATION</scope>
    <source>
        <tissue evidence="17">Gonads</tissue>
    </source>
</reference>
<evidence type="ECO:0000256" key="10">
    <source>
        <dbReference type="ARBA" id="ARBA00023172"/>
    </source>
</evidence>
<dbReference type="GO" id="GO:0003677">
    <property type="term" value="F:DNA binding"/>
    <property type="evidence" value="ECO:0007669"/>
    <property type="project" value="UniProtKB-UniRule"/>
</dbReference>
<keyword evidence="7 13" id="KW-0227">DNA damage</keyword>
<dbReference type="InterPro" id="IPR011335">
    <property type="entry name" value="Restrct_endonuc-II-like"/>
</dbReference>
<keyword evidence="6 13" id="KW-0255">Endonuclease</keyword>
<dbReference type="SMART" id="SM00891">
    <property type="entry name" value="ERCC4"/>
    <property type="match status" value="1"/>
</dbReference>
<evidence type="ECO:0000256" key="4">
    <source>
        <dbReference type="ARBA" id="ARBA00022722"/>
    </source>
</evidence>